<dbReference type="EnsemblMetazoa" id="CLYHEMT021478.1">
    <property type="protein sequence ID" value="CLYHEMP021478.1"/>
    <property type="gene ID" value="CLYHEMG021478"/>
</dbReference>
<protein>
    <submittedName>
        <fullName evidence="7">Uncharacterized protein</fullName>
    </submittedName>
</protein>
<dbReference type="InterPro" id="IPR051191">
    <property type="entry name" value="DCAF12"/>
</dbReference>
<reference evidence="7" key="1">
    <citation type="submission" date="2021-01" db="UniProtKB">
        <authorList>
            <consortium name="EnsemblMetazoa"/>
        </authorList>
    </citation>
    <scope>IDENTIFICATION</scope>
</reference>
<feature type="compositionally biased region" description="Acidic residues" evidence="4">
    <location>
        <begin position="1440"/>
        <end position="1457"/>
    </location>
</feature>
<proteinExistence type="inferred from homology"/>
<evidence type="ECO:0000259" key="6">
    <source>
        <dbReference type="Pfam" id="PF24883"/>
    </source>
</evidence>
<dbReference type="InterPro" id="IPR027417">
    <property type="entry name" value="P-loop_NTPase"/>
</dbReference>
<dbReference type="InterPro" id="IPR011047">
    <property type="entry name" value="Quinoprotein_ADH-like_sf"/>
</dbReference>
<dbReference type="GeneID" id="136817579"/>
<organism evidence="7 8">
    <name type="scientific">Clytia hemisphaerica</name>
    <dbReference type="NCBI Taxonomy" id="252671"/>
    <lineage>
        <taxon>Eukaryota</taxon>
        <taxon>Metazoa</taxon>
        <taxon>Cnidaria</taxon>
        <taxon>Hydrozoa</taxon>
        <taxon>Hydroidolina</taxon>
        <taxon>Leptothecata</taxon>
        <taxon>Obeliida</taxon>
        <taxon>Clytiidae</taxon>
        <taxon>Clytia</taxon>
    </lineage>
</organism>
<dbReference type="OrthoDB" id="2288928at2759"/>
<dbReference type="Pfam" id="PF24883">
    <property type="entry name" value="NPHP3_N"/>
    <property type="match status" value="1"/>
</dbReference>
<evidence type="ECO:0000256" key="2">
    <source>
        <dbReference type="ARBA" id="ARBA00038022"/>
    </source>
</evidence>
<keyword evidence="8" id="KW-1185">Reference proteome</keyword>
<dbReference type="Gene3D" id="2.130.10.10">
    <property type="entry name" value="YVTN repeat-like/Quinoprotein amine dehydrogenase"/>
    <property type="match status" value="3"/>
</dbReference>
<dbReference type="Proteomes" id="UP000594262">
    <property type="component" value="Unplaced"/>
</dbReference>
<dbReference type="InterPro" id="IPR015943">
    <property type="entry name" value="WD40/YVTN_repeat-like_dom_sf"/>
</dbReference>
<dbReference type="SUPFAM" id="SSF52540">
    <property type="entry name" value="P-loop containing nucleoside triphosphate hydrolases"/>
    <property type="match status" value="1"/>
</dbReference>
<evidence type="ECO:0000259" key="5">
    <source>
        <dbReference type="Pfam" id="PF13271"/>
    </source>
</evidence>
<accession>A0A7M6DQ59</accession>
<keyword evidence="1" id="KW-0677">Repeat</keyword>
<evidence type="ECO:0000313" key="8">
    <source>
        <dbReference type="Proteomes" id="UP000594262"/>
    </source>
</evidence>
<feature type="region of interest" description="Disordered" evidence="4">
    <location>
        <begin position="1"/>
        <end position="74"/>
    </location>
</feature>
<feature type="region of interest" description="Disordered" evidence="4">
    <location>
        <begin position="1335"/>
        <end position="1458"/>
    </location>
</feature>
<keyword evidence="3" id="KW-0853">WD repeat</keyword>
<evidence type="ECO:0000256" key="4">
    <source>
        <dbReference type="SAM" id="MobiDB-lite"/>
    </source>
</evidence>
<name>A0A7M6DQ59_9CNID</name>
<evidence type="ECO:0000313" key="7">
    <source>
        <dbReference type="EnsemblMetazoa" id="CLYHEMP021478.1"/>
    </source>
</evidence>
<dbReference type="Pfam" id="PF00400">
    <property type="entry name" value="WD40"/>
    <property type="match status" value="1"/>
</dbReference>
<evidence type="ECO:0000256" key="3">
    <source>
        <dbReference type="PROSITE-ProRule" id="PRU00221"/>
    </source>
</evidence>
<dbReference type="RefSeq" id="XP_066930004.1">
    <property type="nucleotide sequence ID" value="XM_067073903.1"/>
</dbReference>
<dbReference type="PANTHER" id="PTHR19860:SF42">
    <property type="entry name" value="RING-TYPE DOMAIN-CONTAINING PROTEIN"/>
    <property type="match status" value="1"/>
</dbReference>
<dbReference type="InterPro" id="IPR001680">
    <property type="entry name" value="WD40_rpt"/>
</dbReference>
<dbReference type="Gene3D" id="3.40.50.300">
    <property type="entry name" value="P-loop containing nucleotide triphosphate hydrolases"/>
    <property type="match status" value="1"/>
</dbReference>
<feature type="repeat" description="WD" evidence="3">
    <location>
        <begin position="1582"/>
        <end position="1623"/>
    </location>
</feature>
<dbReference type="Pfam" id="PF13271">
    <property type="entry name" value="DUF4062"/>
    <property type="match status" value="1"/>
</dbReference>
<feature type="domain" description="Nephrocystin 3-like N-terminal" evidence="6">
    <location>
        <begin position="414"/>
        <end position="542"/>
    </location>
</feature>
<feature type="compositionally biased region" description="Gly residues" evidence="4">
    <location>
        <begin position="1386"/>
        <end position="1397"/>
    </location>
</feature>
<sequence length="1665" mass="188136">MGSIVSSKKKKTQQPQPAAISEPEKRPSASRPSNNKQINKEESPPVKQPSKQPVPPPPIKKNQPKKSVVNTDDIEPPVSVEDISLDEWLSQNLIYEEAVKEKAKQREVGTWIEIRLFISSTFIDTHSERDILVQRVIPSINRKLASKFIRVIPVDLRWGVLANESNSCEAIQKTCLNQVDKCREDVLYMPWFLGLRTDRYGWVQDKYLPDNGFEQPQLYEWFKRFESYGKNVSITSLEVMQASQSGKIKNESPTVFFYKRNMLDLPDKPKGTKFPEEFRWIFEFEYVEKEMEDLQLKFQYNVNENASAYEQDRDALNKFIQDHPEIKWSEYNAQYQNAKITLKRENAKSFGVGYVKKLEEFEKQVDEDLMDSILSNYSSVDTTQVDNYAMESIQHSNAVKFKAATFVGRKDLVEKAFQHCITSTTSDANTLVLHGEPGCGKSGLLAKVTVDCMSRVEETKDFLFIHAVDTCPGSSSLEGMMRRLQINLRKYRRDMGETKLAKRFKGSASKLKQQHHKFMIESAKKYPDKLFLIIVDAVNQFNTGLGAWDVWWLPPKEAPKNLKFMISTLNQENGTFQNACHVSPDAQRLPIENMSHRDLQEMVRATLERFNKKLTENEDPKVGNQMKKLLSKSQSPLYLIAACEALRKFGIFEKVSQYIESLPNTITDLFSFLLDEWSEKYGKLFVEDVAGLLCASKDGLLENQINDLLHFKEQREKGDGEFLYDANFPRIYDSIAKFLAAGGGGYLRFFHDQLKYAVRRKFMTESFEQETHAWMRDFFEDIITKQCCETPQEEPPAYFEHALEQLVYHQLKARQNQDSPLESLKMSLRNIYFVKERIVAKQHQSLSDEYTLALDTLTNADDIDALKQWASFVQLYTPYIREFPNFCLNMAVSQAPVSNVTKDTLALGTEPSVKGEAYPLYWANIPEECDPMLVKYDHGGRDIAASDTQGDIVAIAAGSKVKILDQSSGELIHILNVPGMAVWVSVDGKSLLVGDMKGKLSWWDVSTATMEDSIEIFDEDTAIVWLECTENKILIGSGSSDFALSLWEDNKHRSWIAVLDKKSLETVKKWCTEKTGFDYCYNERLEMIFSAHLGGEIIGWDLQGNQLCSATAGDGVVYCVSCHPTENKIISGSNMIREWKVDKSSMEVCNEIKDTGVSKNFTDVSSVCYDHNGKRICSTEYEILRIYSLAGERLEELRGHKLYINKIVLVPGGNQAVTTGFDDPTGQSILWELPETKEMKKDSPSKIVDEKVLWCGFTFDGNHFLTISNDFLKLYETATLELKISKERSYYSDSDSQCLIHPDGKHIFSFTSEKHITCYSVNDLELVSQFEILPRKSNDTDSGEDNDGNGADNGGDDGANGDTNNSEGGCNNEDGGKINEDVADNGGIGDKNNGDGGKINDDVADNGGNEDKNNGDGGKINDDVADNGGNGDKNNRDGGDGGEETENVDDDEEDDGSMVDLRCMTLDVTGKKLMVVAEDGNTGNIIKMFDVSDLKDFKLEREIPVELEEVQGCHLNKDADLGCISEPDCIQVYDLTSGEGKYQIDRGKAICKFFSSNNCLLYADGNNLYKYDPESEKDVCEYKGHSNYPVDVVFLNDETQIMTVSRDGTLRIFDIETGENVYAFFNHRANEYTSLAAHPSGKTFLAANENYLLFLLKTVNNVAVN</sequence>
<dbReference type="InterPro" id="IPR025139">
    <property type="entry name" value="DUF4062"/>
</dbReference>
<dbReference type="SMART" id="SM00320">
    <property type="entry name" value="WD40"/>
    <property type="match status" value="8"/>
</dbReference>
<evidence type="ECO:0000256" key="1">
    <source>
        <dbReference type="ARBA" id="ARBA00022737"/>
    </source>
</evidence>
<feature type="domain" description="DUF4062" evidence="5">
    <location>
        <begin position="115"/>
        <end position="206"/>
    </location>
</feature>
<dbReference type="GO" id="GO:0080008">
    <property type="term" value="C:Cul4-RING E3 ubiquitin ligase complex"/>
    <property type="evidence" value="ECO:0007669"/>
    <property type="project" value="TreeGrafter"/>
</dbReference>
<dbReference type="InterPro" id="IPR056884">
    <property type="entry name" value="NPHP3-like_N"/>
</dbReference>
<dbReference type="PANTHER" id="PTHR19860">
    <property type="entry name" value="DDB1- AND CUL4-ASSOCIATED FACTOR 12-RELATED"/>
    <property type="match status" value="1"/>
</dbReference>
<comment type="similarity">
    <text evidence="2">Belongs to the WD repeat DCAF12 family.</text>
</comment>
<dbReference type="SUPFAM" id="SSF50998">
    <property type="entry name" value="Quinoprotein alcohol dehydrogenase-like"/>
    <property type="match status" value="2"/>
</dbReference>
<dbReference type="PROSITE" id="PS50082">
    <property type="entry name" value="WD_REPEATS_2"/>
    <property type="match status" value="1"/>
</dbReference>
<feature type="compositionally biased region" description="Basic and acidic residues" evidence="4">
    <location>
        <begin position="1409"/>
        <end position="1422"/>
    </location>
</feature>